<dbReference type="Proteomes" id="UP000823775">
    <property type="component" value="Unassembled WGS sequence"/>
</dbReference>
<dbReference type="PANTHER" id="PTHR31623:SF56">
    <property type="entry name" value="ACYLSUGAR ACYLTRANSFERASE 3"/>
    <property type="match status" value="1"/>
</dbReference>
<evidence type="ECO:0000313" key="5">
    <source>
        <dbReference type="Proteomes" id="UP000823775"/>
    </source>
</evidence>
<keyword evidence="3" id="KW-0012">Acyltransferase</keyword>
<evidence type="ECO:0000256" key="3">
    <source>
        <dbReference type="ARBA" id="ARBA00023315"/>
    </source>
</evidence>
<name>A0ABS8RMF6_DATST</name>
<evidence type="ECO:0000313" key="4">
    <source>
        <dbReference type="EMBL" id="MCD7447794.1"/>
    </source>
</evidence>
<reference evidence="4 5" key="1">
    <citation type="journal article" date="2021" name="BMC Genomics">
        <title>Datura genome reveals duplications of psychoactive alkaloid biosynthetic genes and high mutation rate following tissue culture.</title>
        <authorList>
            <person name="Rajewski A."/>
            <person name="Carter-House D."/>
            <person name="Stajich J."/>
            <person name="Litt A."/>
        </authorList>
    </citation>
    <scope>NUCLEOTIDE SEQUENCE [LARGE SCALE GENOMIC DNA]</scope>
    <source>
        <strain evidence="4">AR-01</strain>
    </source>
</reference>
<accession>A0ABS8RMF6</accession>
<dbReference type="Gene3D" id="3.30.559.10">
    <property type="entry name" value="Chloramphenicol acetyltransferase-like domain"/>
    <property type="match status" value="2"/>
</dbReference>
<dbReference type="Pfam" id="PF02458">
    <property type="entry name" value="Transferase"/>
    <property type="match status" value="1"/>
</dbReference>
<evidence type="ECO:0000256" key="1">
    <source>
        <dbReference type="ARBA" id="ARBA00009861"/>
    </source>
</evidence>
<dbReference type="InterPro" id="IPR023213">
    <property type="entry name" value="CAT-like_dom_sf"/>
</dbReference>
<keyword evidence="5" id="KW-1185">Reference proteome</keyword>
<gene>
    <name evidence="4" type="ORF">HAX54_035271</name>
</gene>
<sequence length="316" mass="34669">MAAPRLALISKKIIKPSSPTPLSHRIQNLSIFDQLNPCSYMSLAMFYPKQYNRTLPVEPSHIVENSLSRALTSYYPLTGTIRYDLHVECNDVGAKFLEVKIDCPMSDIFYHGSTAAEDLVFPTDVPWTPSKENLVVAQLDHFNCGGIAISVCVSQKIVDGLGMANFINHWSAMARNPCAPVPSFQFVGGSVFPPTSGHIAEAILKSKTRGNHGFISKKYLFLRSKLNSFKAMIAAESGTRSSSSSTDPTSVEAASAFVYKCIASNSTSPSVFTQSVNLRPVVKKMLPEDFQGNASFLFMAPQIVDPTEIKLYRLIS</sequence>
<organism evidence="4 5">
    <name type="scientific">Datura stramonium</name>
    <name type="common">Jimsonweed</name>
    <name type="synonym">Common thornapple</name>
    <dbReference type="NCBI Taxonomy" id="4076"/>
    <lineage>
        <taxon>Eukaryota</taxon>
        <taxon>Viridiplantae</taxon>
        <taxon>Streptophyta</taxon>
        <taxon>Embryophyta</taxon>
        <taxon>Tracheophyta</taxon>
        <taxon>Spermatophyta</taxon>
        <taxon>Magnoliopsida</taxon>
        <taxon>eudicotyledons</taxon>
        <taxon>Gunneridae</taxon>
        <taxon>Pentapetalae</taxon>
        <taxon>asterids</taxon>
        <taxon>lamiids</taxon>
        <taxon>Solanales</taxon>
        <taxon>Solanaceae</taxon>
        <taxon>Solanoideae</taxon>
        <taxon>Datureae</taxon>
        <taxon>Datura</taxon>
    </lineage>
</organism>
<protein>
    <submittedName>
        <fullName evidence="4">Uncharacterized protein</fullName>
    </submittedName>
</protein>
<comment type="similarity">
    <text evidence="1">Belongs to the plant acyltransferase family.</text>
</comment>
<dbReference type="EMBL" id="JACEIK010000046">
    <property type="protein sequence ID" value="MCD7447794.1"/>
    <property type="molecule type" value="Genomic_DNA"/>
</dbReference>
<proteinExistence type="inferred from homology"/>
<dbReference type="PANTHER" id="PTHR31623">
    <property type="entry name" value="F21J9.9"/>
    <property type="match status" value="1"/>
</dbReference>
<evidence type="ECO:0000256" key="2">
    <source>
        <dbReference type="ARBA" id="ARBA00022679"/>
    </source>
</evidence>
<keyword evidence="2" id="KW-0808">Transferase</keyword>
<comment type="caution">
    <text evidence="4">The sequence shown here is derived from an EMBL/GenBank/DDBJ whole genome shotgun (WGS) entry which is preliminary data.</text>
</comment>